<comment type="similarity">
    <text evidence="9">Belongs to the SecD/SecF family. SecD subfamily.</text>
</comment>
<protein>
    <recommendedName>
        <fullName evidence="9">Protein translocase subunit SecD</fullName>
    </recommendedName>
</protein>
<feature type="transmembrane region" description="Helical" evidence="9">
    <location>
        <begin position="486"/>
        <end position="508"/>
    </location>
</feature>
<evidence type="ECO:0000256" key="9">
    <source>
        <dbReference type="HAMAP-Rule" id="MF_01463"/>
    </source>
</evidence>
<dbReference type="GO" id="GO:0005886">
    <property type="term" value="C:plasma membrane"/>
    <property type="evidence" value="ECO:0007669"/>
    <property type="project" value="UniProtKB-SubCell"/>
</dbReference>
<dbReference type="AlphaFoldDB" id="A0A1G9PVS6"/>
<dbReference type="PANTHER" id="PTHR30081">
    <property type="entry name" value="PROTEIN-EXPORT MEMBRANE PROTEIN SEC"/>
    <property type="match status" value="1"/>
</dbReference>
<feature type="transmembrane region" description="Helical" evidence="9">
    <location>
        <begin position="394"/>
        <end position="412"/>
    </location>
</feature>
<dbReference type="GO" id="GO:0015450">
    <property type="term" value="F:protein-transporting ATPase activity"/>
    <property type="evidence" value="ECO:0007669"/>
    <property type="project" value="InterPro"/>
</dbReference>
<dbReference type="InterPro" id="IPR001036">
    <property type="entry name" value="Acrflvin-R"/>
</dbReference>
<keyword evidence="8 9" id="KW-0472">Membrane</keyword>
<dbReference type="GO" id="GO:0043952">
    <property type="term" value="P:protein transport by the Sec complex"/>
    <property type="evidence" value="ECO:0007669"/>
    <property type="project" value="UniProtKB-UniRule"/>
</dbReference>
<comment type="subcellular location">
    <subcellularLocation>
        <location evidence="1 9">Cell membrane</location>
        <topology evidence="1 9">Multi-pass membrane protein</topology>
    </subcellularLocation>
</comment>
<keyword evidence="4 9" id="KW-0812">Transmembrane</keyword>
<evidence type="ECO:0000256" key="6">
    <source>
        <dbReference type="ARBA" id="ARBA00022989"/>
    </source>
</evidence>
<keyword evidence="3 9" id="KW-1003">Cell membrane</keyword>
<keyword evidence="14" id="KW-1185">Reference proteome</keyword>
<keyword evidence="6 9" id="KW-1133">Transmembrane helix</keyword>
<keyword evidence="2 9" id="KW-0813">Transport</keyword>
<dbReference type="InterPro" id="IPR005791">
    <property type="entry name" value="SecD"/>
</dbReference>
<accession>A0A1G9PVS6</accession>
<dbReference type="Pfam" id="PF21760">
    <property type="entry name" value="SecD_1st"/>
    <property type="match status" value="1"/>
</dbReference>
<dbReference type="PANTHER" id="PTHR30081:SF1">
    <property type="entry name" value="PROTEIN TRANSLOCASE SUBUNIT SECD"/>
    <property type="match status" value="1"/>
</dbReference>
<dbReference type="EMBL" id="FNHG01000004">
    <property type="protein sequence ID" value="SDM02591.1"/>
    <property type="molecule type" value="Genomic_DNA"/>
</dbReference>
<evidence type="ECO:0000256" key="1">
    <source>
        <dbReference type="ARBA" id="ARBA00004651"/>
    </source>
</evidence>
<dbReference type="InterPro" id="IPR048631">
    <property type="entry name" value="SecD_1st"/>
</dbReference>
<evidence type="ECO:0000256" key="5">
    <source>
        <dbReference type="ARBA" id="ARBA00022927"/>
    </source>
</evidence>
<evidence type="ECO:0000256" key="2">
    <source>
        <dbReference type="ARBA" id="ARBA00022448"/>
    </source>
</evidence>
<feature type="transmembrane region" description="Helical" evidence="9">
    <location>
        <begin position="514"/>
        <end position="542"/>
    </location>
</feature>
<dbReference type="Gene3D" id="3.30.1360.200">
    <property type="match status" value="1"/>
</dbReference>
<feature type="domain" description="SecDF P1 head subdomain" evidence="12">
    <location>
        <begin position="263"/>
        <end position="369"/>
    </location>
</feature>
<dbReference type="Pfam" id="PF22599">
    <property type="entry name" value="SecDF_P1_head"/>
    <property type="match status" value="1"/>
</dbReference>
<keyword evidence="7 9" id="KW-0811">Translocation</keyword>
<sequence length="552" mass="59025">MLQFGRWKLISIFAIIILGVLYTLPNLVPEADRYSINEIDNSREPRGIWRWIPSSTVNLGLDLQGGSHIVFEVNMAEVRAGQLETLAADARQTLRGETPPLLARSVAVIGEEVVVLMARPEDRDAAFERLSDLSQPVTTALGQPGLAQTLTVRRDPSDANAIRIAVTPEQLLAIRNRTVTQSIEVIRRRLDGLGTTDPTIARQGDTRVLVQVPGASDPDAIIAIVGAQASMSFHLVDETINPGPNGQARVPPGRTIYPMTDTNPVQYLAVETASRLTGENLTQANVTTHPNYVGPVVGFRFDTQGALVFGDMTRSNRGKRFAILLDGEIITAPTINEPILSGSGVIGGSYNYETAQQLVVLLNAGALPASLTPVEQRTVLASLGQDQIQSGQTAVMIGFLAVIIFMIAAYGVFGVFATLALLVNVILIMGGLSGIGATLTLPGIAGIILTIGMAVDANVLIYERIREESKLGRTPANALQAGYERAFSAIFDANITTFIAAAVLYLLGAGPVRGFAITLGIGIITSVFTAFVFSRLLAVIWLRALKPKTMPL</sequence>
<feature type="transmembrane region" description="Helical" evidence="9">
    <location>
        <begin position="7"/>
        <end position="24"/>
    </location>
</feature>
<dbReference type="InterPro" id="IPR055344">
    <property type="entry name" value="SecD_SecF_C_bact"/>
</dbReference>
<feature type="domain" description="Protein export membrane protein SecD/SecF C-terminal" evidence="10">
    <location>
        <begin position="374"/>
        <end position="538"/>
    </location>
</feature>
<dbReference type="NCBIfam" id="TIGR00916">
    <property type="entry name" value="2A0604s01"/>
    <property type="match status" value="1"/>
</dbReference>
<comment type="function">
    <text evidence="9">Part of the Sec protein translocase complex. Interacts with the SecYEG preprotein conducting channel. SecDF uses the proton motive force (PMF) to complete protein translocation after the ATP-dependent function of SecA.</text>
</comment>
<evidence type="ECO:0000259" key="11">
    <source>
        <dbReference type="Pfam" id="PF21760"/>
    </source>
</evidence>
<dbReference type="InterPro" id="IPR048634">
    <property type="entry name" value="SecD_SecF_C"/>
</dbReference>
<evidence type="ECO:0000256" key="3">
    <source>
        <dbReference type="ARBA" id="ARBA00022475"/>
    </source>
</evidence>
<dbReference type="RefSeq" id="WP_091767687.1">
    <property type="nucleotide sequence ID" value="NZ_FNHG01000004.1"/>
</dbReference>
<keyword evidence="5 9" id="KW-0653">Protein transport</keyword>
<proteinExistence type="inferred from homology"/>
<dbReference type="STRING" id="144026.SAMN04488568_10443"/>
<dbReference type="GO" id="GO:0006605">
    <property type="term" value="P:protein targeting"/>
    <property type="evidence" value="ECO:0007669"/>
    <property type="project" value="UniProtKB-UniRule"/>
</dbReference>
<dbReference type="FunFam" id="1.20.1640.10:FF:000004">
    <property type="entry name" value="Protein translocase subunit SecD"/>
    <property type="match status" value="1"/>
</dbReference>
<evidence type="ECO:0000256" key="7">
    <source>
        <dbReference type="ARBA" id="ARBA00023010"/>
    </source>
</evidence>
<gene>
    <name evidence="9" type="primary">secD</name>
    <name evidence="13" type="ORF">SAMN04488568_10443</name>
</gene>
<dbReference type="Proteomes" id="UP000199759">
    <property type="component" value="Unassembled WGS sequence"/>
</dbReference>
<evidence type="ECO:0000256" key="4">
    <source>
        <dbReference type="ARBA" id="ARBA00022692"/>
    </source>
</evidence>
<dbReference type="PRINTS" id="PR00702">
    <property type="entry name" value="ACRIFLAVINRP"/>
</dbReference>
<reference evidence="13 14" key="1">
    <citation type="submission" date="2016-10" db="EMBL/GenBank/DDBJ databases">
        <authorList>
            <person name="de Groot N.N."/>
        </authorList>
    </citation>
    <scope>NUCLEOTIDE SEQUENCE [LARGE SCALE GENOMIC DNA]</scope>
    <source>
        <strain evidence="13 14">DSM 16077</strain>
    </source>
</reference>
<feature type="domain" description="Protein translocase subunit SecDF P1" evidence="11">
    <location>
        <begin position="179"/>
        <end position="238"/>
    </location>
</feature>
<evidence type="ECO:0000259" key="12">
    <source>
        <dbReference type="Pfam" id="PF22599"/>
    </source>
</evidence>
<dbReference type="Pfam" id="PF02355">
    <property type="entry name" value="SecD_SecF_C"/>
    <property type="match status" value="1"/>
</dbReference>
<dbReference type="InterPro" id="IPR022813">
    <property type="entry name" value="SecD/SecF_arch_bac"/>
</dbReference>
<dbReference type="HAMAP" id="MF_01463_B">
    <property type="entry name" value="SecD_B"/>
    <property type="match status" value="1"/>
</dbReference>
<dbReference type="OrthoDB" id="9805019at2"/>
<evidence type="ECO:0000256" key="8">
    <source>
        <dbReference type="ARBA" id="ARBA00023136"/>
    </source>
</evidence>
<comment type="caution">
    <text evidence="9">Lacks conserved residue(s) required for the propagation of feature annotation.</text>
</comment>
<dbReference type="Pfam" id="PF07549">
    <property type="entry name" value="Sec_GG"/>
    <property type="match status" value="1"/>
</dbReference>
<organism evidence="13 14">
    <name type="scientific">Maricaulis salignorans</name>
    <dbReference type="NCBI Taxonomy" id="144026"/>
    <lineage>
        <taxon>Bacteria</taxon>
        <taxon>Pseudomonadati</taxon>
        <taxon>Pseudomonadota</taxon>
        <taxon>Alphaproteobacteria</taxon>
        <taxon>Maricaulales</taxon>
        <taxon>Maricaulaceae</taxon>
        <taxon>Maricaulis</taxon>
    </lineage>
</organism>
<name>A0A1G9PVS6_9PROT</name>
<dbReference type="SUPFAM" id="SSF82866">
    <property type="entry name" value="Multidrug efflux transporter AcrB transmembrane domain"/>
    <property type="match status" value="1"/>
</dbReference>
<evidence type="ECO:0000313" key="14">
    <source>
        <dbReference type="Proteomes" id="UP000199759"/>
    </source>
</evidence>
<dbReference type="NCBIfam" id="TIGR01129">
    <property type="entry name" value="secD"/>
    <property type="match status" value="1"/>
</dbReference>
<dbReference type="InterPro" id="IPR054384">
    <property type="entry name" value="SecDF_P1_head"/>
</dbReference>
<dbReference type="Gene3D" id="1.20.1640.10">
    <property type="entry name" value="Multidrug efflux transporter AcrB transmembrane domain"/>
    <property type="match status" value="1"/>
</dbReference>
<evidence type="ECO:0000313" key="13">
    <source>
        <dbReference type="EMBL" id="SDM02591.1"/>
    </source>
</evidence>
<dbReference type="InterPro" id="IPR022646">
    <property type="entry name" value="SecD/SecF_CS"/>
</dbReference>
<dbReference type="Gene3D" id="3.30.70.3400">
    <property type="match status" value="1"/>
</dbReference>
<comment type="subunit">
    <text evidence="9">Forms a complex with SecF. Part of the essential Sec protein translocation apparatus which comprises SecA, SecYEG and auxiliary proteins SecDF-YajC and YidC.</text>
</comment>
<evidence type="ECO:0000259" key="10">
    <source>
        <dbReference type="Pfam" id="PF02355"/>
    </source>
</evidence>
<dbReference type="GO" id="GO:0065002">
    <property type="term" value="P:intracellular protein transmembrane transport"/>
    <property type="evidence" value="ECO:0007669"/>
    <property type="project" value="UniProtKB-UniRule"/>
</dbReference>